<proteinExistence type="predicted"/>
<name>A0ABN3KU88_9ACTN</name>
<gene>
    <name evidence="2" type="ORF">GCM10010406_04660</name>
</gene>
<comment type="caution">
    <text evidence="2">The sequence shown here is derived from an EMBL/GenBank/DDBJ whole genome shotgun (WGS) entry which is preliminary data.</text>
</comment>
<evidence type="ECO:0000313" key="2">
    <source>
        <dbReference type="EMBL" id="GAA2472056.1"/>
    </source>
</evidence>
<dbReference type="Proteomes" id="UP001501358">
    <property type="component" value="Unassembled WGS sequence"/>
</dbReference>
<organism evidence="2 3">
    <name type="scientific">Streptomyces thermolineatus</name>
    <dbReference type="NCBI Taxonomy" id="44033"/>
    <lineage>
        <taxon>Bacteria</taxon>
        <taxon>Bacillati</taxon>
        <taxon>Actinomycetota</taxon>
        <taxon>Actinomycetes</taxon>
        <taxon>Kitasatosporales</taxon>
        <taxon>Streptomycetaceae</taxon>
        <taxon>Streptomyces</taxon>
    </lineage>
</organism>
<dbReference type="EMBL" id="BAAATA010000002">
    <property type="protein sequence ID" value="GAA2472056.1"/>
    <property type="molecule type" value="Genomic_DNA"/>
</dbReference>
<reference evidence="2 3" key="1">
    <citation type="journal article" date="2019" name="Int. J. Syst. Evol. Microbiol.">
        <title>The Global Catalogue of Microorganisms (GCM) 10K type strain sequencing project: providing services to taxonomists for standard genome sequencing and annotation.</title>
        <authorList>
            <consortium name="The Broad Institute Genomics Platform"/>
            <consortium name="The Broad Institute Genome Sequencing Center for Infectious Disease"/>
            <person name="Wu L."/>
            <person name="Ma J."/>
        </authorList>
    </citation>
    <scope>NUCLEOTIDE SEQUENCE [LARGE SCALE GENOMIC DNA]</scope>
    <source>
        <strain evidence="2 3">JCM 6307</strain>
    </source>
</reference>
<keyword evidence="1" id="KW-0472">Membrane</keyword>
<accession>A0ABN3KU88</accession>
<keyword evidence="3" id="KW-1185">Reference proteome</keyword>
<sequence>METCSDCGRSKQGDWCGYCWGLAAGVTYHEGGIDAVRRMSEGKKSGGGCVLVLFSGAAIPVALEVVQRLT</sequence>
<keyword evidence="1" id="KW-0812">Transmembrane</keyword>
<keyword evidence="1" id="KW-1133">Transmembrane helix</keyword>
<evidence type="ECO:0000313" key="3">
    <source>
        <dbReference type="Proteomes" id="UP001501358"/>
    </source>
</evidence>
<evidence type="ECO:0000256" key="1">
    <source>
        <dbReference type="SAM" id="Phobius"/>
    </source>
</evidence>
<feature type="transmembrane region" description="Helical" evidence="1">
    <location>
        <begin position="47"/>
        <end position="66"/>
    </location>
</feature>
<protein>
    <submittedName>
        <fullName evidence="2">Uncharacterized protein</fullName>
    </submittedName>
</protein>